<reference evidence="2 3" key="1">
    <citation type="submission" date="2015-09" db="EMBL/GenBank/DDBJ databases">
        <title>Draft genome sequence of Aliiroseovarius crassostreae CV919-312TSm, the causative agent of Roseovarius Oyster Disease (formerly Juvenile Oyster Disease).</title>
        <authorList>
            <person name="Kessner L."/>
            <person name="Spinard E."/>
            <person name="Nelson D."/>
        </authorList>
    </citation>
    <scope>NUCLEOTIDE SEQUENCE [LARGE SCALE GENOMIC DNA]</scope>
    <source>
        <strain evidence="2 3">CV919-312</strain>
    </source>
</reference>
<dbReference type="OrthoDB" id="7822309at2"/>
<dbReference type="EMBL" id="LKBA01000004">
    <property type="protein sequence ID" value="KPN64511.1"/>
    <property type="molecule type" value="Genomic_DNA"/>
</dbReference>
<evidence type="ECO:0000313" key="2">
    <source>
        <dbReference type="EMBL" id="KPN64511.1"/>
    </source>
</evidence>
<protein>
    <submittedName>
        <fullName evidence="2">Uncharacterized protein</fullName>
    </submittedName>
</protein>
<name>A0A0P7KQ13_9RHOB</name>
<sequence>MTALKKYDRLEAPGVWSASPDAQRVNVIVSLGEATLTITNMSDTALTHWSLAAVRRINPGERPARFSPSDEVFEELEVDDDTMIDGIERVRKVVERRRDRPGRLRGWITGGGLAFLIIGGIAWLPGALQSYTTAVVPAPTRAAIGQRILTRIGRVAGQQCDDVLARSALEALGRRVLGSNAPRLVVLSSGVQAATHLPGNITLLNRALIEDFEEADVVAGFILAEDQRRRMTDPVFGFLDHAGTGTTIRLLTTGEVTNEAIDAYAEWLLTSEPAPLTASDLLPRFEEAGIRSTPYAYALDLTGEKTISLIEADPVPLAAALPLLSDGDWVRLQGICGE</sequence>
<keyword evidence="1" id="KW-1133">Transmembrane helix</keyword>
<keyword evidence="1" id="KW-0812">Transmembrane</keyword>
<keyword evidence="1" id="KW-0472">Membrane</keyword>
<evidence type="ECO:0000313" key="3">
    <source>
        <dbReference type="Proteomes" id="UP000050471"/>
    </source>
</evidence>
<dbReference type="STRING" id="154981.AKJ29_18080"/>
<gene>
    <name evidence="2" type="ORF">AKJ29_18080</name>
</gene>
<dbReference type="AlphaFoldDB" id="A0A0P7KQ13"/>
<dbReference type="Proteomes" id="UP000050471">
    <property type="component" value="Unassembled WGS sequence"/>
</dbReference>
<evidence type="ECO:0000256" key="1">
    <source>
        <dbReference type="SAM" id="Phobius"/>
    </source>
</evidence>
<comment type="caution">
    <text evidence="2">The sequence shown here is derived from an EMBL/GenBank/DDBJ whole genome shotgun (WGS) entry which is preliminary data.</text>
</comment>
<dbReference type="RefSeq" id="WP_055188830.1">
    <property type="nucleotide sequence ID" value="NZ_FPBS01000001.1"/>
</dbReference>
<accession>A0A0P7KQ13</accession>
<proteinExistence type="predicted"/>
<organism evidence="2 3">
    <name type="scientific">Aliiroseovarius crassostreae</name>
    <dbReference type="NCBI Taxonomy" id="154981"/>
    <lineage>
        <taxon>Bacteria</taxon>
        <taxon>Pseudomonadati</taxon>
        <taxon>Pseudomonadota</taxon>
        <taxon>Alphaproteobacteria</taxon>
        <taxon>Rhodobacterales</taxon>
        <taxon>Paracoccaceae</taxon>
        <taxon>Aliiroseovarius</taxon>
    </lineage>
</organism>
<feature type="transmembrane region" description="Helical" evidence="1">
    <location>
        <begin position="106"/>
        <end position="124"/>
    </location>
</feature>
<keyword evidence="3" id="KW-1185">Reference proteome</keyword>